<reference evidence="1 2" key="1">
    <citation type="submission" date="2018-07" db="EMBL/GenBank/DDBJ databases">
        <title>Freshwater and sediment microbial communities from various areas in North America, analyzing microbe dynamics in response to fracking.</title>
        <authorList>
            <person name="Lamendella R."/>
        </authorList>
    </citation>
    <scope>NUCLEOTIDE SEQUENCE [LARGE SCALE GENOMIC DNA]</scope>
    <source>
        <strain evidence="1 2">160A</strain>
    </source>
</reference>
<organism evidence="1 2">
    <name type="scientific">Marinilabilia salmonicolor</name>
    <dbReference type="NCBI Taxonomy" id="989"/>
    <lineage>
        <taxon>Bacteria</taxon>
        <taxon>Pseudomonadati</taxon>
        <taxon>Bacteroidota</taxon>
        <taxon>Bacteroidia</taxon>
        <taxon>Marinilabiliales</taxon>
        <taxon>Marinilabiliaceae</taxon>
        <taxon>Marinilabilia</taxon>
    </lineage>
</organism>
<dbReference type="InterPro" id="IPR014721">
    <property type="entry name" value="Ribsml_uS5_D2-typ_fold_subgr"/>
</dbReference>
<dbReference type="NCBIfam" id="NF040656">
    <property type="entry name" value="GHMP_GYDIA"/>
    <property type="match status" value="1"/>
</dbReference>
<accession>A0A368VAW6</accession>
<evidence type="ECO:0000313" key="2">
    <source>
        <dbReference type="Proteomes" id="UP000252733"/>
    </source>
</evidence>
<dbReference type="RefSeq" id="WP_114436500.1">
    <property type="nucleotide sequence ID" value="NZ_QPIZ01000004.1"/>
</dbReference>
<dbReference type="AlphaFoldDB" id="A0A368VAW6"/>
<dbReference type="InterPro" id="IPR020568">
    <property type="entry name" value="Ribosomal_Su5_D2-typ_SF"/>
</dbReference>
<dbReference type="EMBL" id="QPIZ01000004">
    <property type="protein sequence ID" value="RCW38309.1"/>
    <property type="molecule type" value="Genomic_DNA"/>
</dbReference>
<dbReference type="Gene3D" id="3.30.230.10">
    <property type="match status" value="1"/>
</dbReference>
<dbReference type="Proteomes" id="UP000252733">
    <property type="component" value="Unassembled WGS sequence"/>
</dbReference>
<gene>
    <name evidence="1" type="ORF">DFO77_10466</name>
</gene>
<keyword evidence="2" id="KW-1185">Reference proteome</keyword>
<name>A0A368VAW6_9BACT</name>
<proteinExistence type="predicted"/>
<comment type="caution">
    <text evidence="1">The sequence shown here is derived from an EMBL/GenBank/DDBJ whole genome shotgun (WGS) entry which is preliminary data.</text>
</comment>
<dbReference type="InterPro" id="IPR047765">
    <property type="entry name" value="GHMP_GYDIA-like"/>
</dbReference>
<evidence type="ECO:0000313" key="1">
    <source>
        <dbReference type="EMBL" id="RCW38309.1"/>
    </source>
</evidence>
<keyword evidence="1" id="KW-0808">Transferase</keyword>
<keyword evidence="1" id="KW-0418">Kinase</keyword>
<protein>
    <submittedName>
        <fullName evidence="1">Mevalonate kinase</fullName>
    </submittedName>
</protein>
<sequence>MQQESNRNSLKFHANGKLLLSGEYVVLYGAKALAVPLKYGQSMEINEHSGADFTWKATHPKGDWFEALFTPQLKLLSTNDKAKALKLKEILSEAGKQAKNPVGFSGITVNTHLQFAPEWGWGSSSTLISNISRWMDVDPYKLLEKTFGGSGYDIACATNHSPLFYSVTNENPKAETTIFSPPFADKFWVVYLNRKQSSADAIRKHTQSGPINPSLIQRISEITELMTSERSENNFIKLMKEHELLIGKFTGMEPVQSRIFHNFPGQVKSLGAWGGDFILALSQTSPTETKKYFQTKGFHILFNLSDIILDTNHAT</sequence>
<dbReference type="GO" id="GO:0016301">
    <property type="term" value="F:kinase activity"/>
    <property type="evidence" value="ECO:0007669"/>
    <property type="project" value="UniProtKB-KW"/>
</dbReference>
<dbReference type="SUPFAM" id="SSF54211">
    <property type="entry name" value="Ribosomal protein S5 domain 2-like"/>
    <property type="match status" value="1"/>
</dbReference>